<dbReference type="Gene3D" id="2.180.10.10">
    <property type="entry name" value="RHS repeat-associated core"/>
    <property type="match status" value="1"/>
</dbReference>
<organism evidence="1 2">
    <name type="scientific">Capnocytophaga gingivalis</name>
    <dbReference type="NCBI Taxonomy" id="1017"/>
    <lineage>
        <taxon>Bacteria</taxon>
        <taxon>Pseudomonadati</taxon>
        <taxon>Bacteroidota</taxon>
        <taxon>Flavobacteriia</taxon>
        <taxon>Flavobacteriales</taxon>
        <taxon>Flavobacteriaceae</taxon>
        <taxon>Capnocytophaga</taxon>
    </lineage>
</organism>
<dbReference type="Proteomes" id="UP000217250">
    <property type="component" value="Chromosome"/>
</dbReference>
<proteinExistence type="predicted"/>
<protein>
    <submittedName>
        <fullName evidence="1">Uncharacterized protein</fullName>
    </submittedName>
</protein>
<dbReference type="RefSeq" id="WP_002667486.1">
    <property type="nucleotide sequence ID" value="NZ_CAUVDA010000004.1"/>
</dbReference>
<dbReference type="AlphaFoldDB" id="A0A250FNP3"/>
<dbReference type="GeneID" id="84808052"/>
<dbReference type="OrthoDB" id="1147155at2"/>
<evidence type="ECO:0000313" key="1">
    <source>
        <dbReference type="EMBL" id="ATA86703.1"/>
    </source>
</evidence>
<dbReference type="KEGG" id="cgh:CGC50_05705"/>
<reference evidence="2" key="1">
    <citation type="submission" date="2017-06" db="EMBL/GenBank/DDBJ databases">
        <title>Capnocytophaga spp. assemblies.</title>
        <authorList>
            <person name="Gulvik C.A."/>
        </authorList>
    </citation>
    <scope>NUCLEOTIDE SEQUENCE [LARGE SCALE GENOMIC DNA]</scope>
    <source>
        <strain evidence="2">H1496</strain>
    </source>
</reference>
<accession>A0A250FNP3</accession>
<evidence type="ECO:0000313" key="2">
    <source>
        <dbReference type="Proteomes" id="UP000217250"/>
    </source>
</evidence>
<name>A0A250FNP3_9FLAO</name>
<sequence>MKTIFFYLFLMSFTASFGQKQRTDLQEENLKGKVKTTITTYYNAVLRDGKIVRDGYPKYRYYSKEVVYNKDGNMLNVKEIGKDAFVQQYYFYDKKGRKIKKQESKHHGEPELASKYSYVQGKCIEKLYIIGELYCIDTFKYNAQGDPIEKRSIGVGQYRQDYDYRVSLKYDSSRRLIVTNLSEEQRITKYTYNKEGHLEKEILSEDGDWIETTLYKYISFDSQKNWTERIMYLTDDAGVSKPFFIETRKLTYYEK</sequence>
<dbReference type="OMA" id="NWTERIM"/>
<gene>
    <name evidence="1" type="ORF">CGC50_05705</name>
</gene>
<dbReference type="EMBL" id="CP022386">
    <property type="protein sequence ID" value="ATA86703.1"/>
    <property type="molecule type" value="Genomic_DNA"/>
</dbReference>